<proteinExistence type="predicted"/>
<evidence type="ECO:0000313" key="1">
    <source>
        <dbReference type="EMBL" id="GGH81932.1"/>
    </source>
</evidence>
<evidence type="ECO:0000313" key="2">
    <source>
        <dbReference type="Proteomes" id="UP000627292"/>
    </source>
</evidence>
<sequence>MDFGGVTPRELNEIDFSLLAEPSWNGTLLRSERNPQLQVYMGSPRWGVKEWLGKIYPKGSKDTQFLNHYVQHFGAIELNATHYQVYSPEMIERWAQKAKGINFKFCPKVPQAISHYSSFQQVDDITNNFLAGIVAFAEHLGPVFLQVSEKYAPARRDNLFRYIASLPKDVQFFLEVRHPDWFSDTVIFNELLTFLKEQQVGFVITDTAGRRDCAHMHLTVPVAFVRFVANSLHPTDYTRIDEWVKRLGHWIEKGIQEIYFFIHTHNEAHSPELTVYIADKLNQAYGLNLKKPAFIQQTLF</sequence>
<organism evidence="1 2">
    <name type="scientific">Filimonas zeae</name>
    <dbReference type="NCBI Taxonomy" id="1737353"/>
    <lineage>
        <taxon>Bacteria</taxon>
        <taxon>Pseudomonadati</taxon>
        <taxon>Bacteroidota</taxon>
        <taxon>Chitinophagia</taxon>
        <taxon>Chitinophagales</taxon>
        <taxon>Chitinophagaceae</taxon>
        <taxon>Filimonas</taxon>
    </lineage>
</organism>
<reference evidence="1" key="2">
    <citation type="submission" date="2020-09" db="EMBL/GenBank/DDBJ databases">
        <authorList>
            <person name="Sun Q."/>
            <person name="Zhou Y."/>
        </authorList>
    </citation>
    <scope>NUCLEOTIDE SEQUENCE</scope>
    <source>
        <strain evidence="1">CGMCC 1.15290</strain>
    </source>
</reference>
<dbReference type="EMBL" id="BMIB01000006">
    <property type="protein sequence ID" value="GGH81932.1"/>
    <property type="molecule type" value="Genomic_DNA"/>
</dbReference>
<comment type="caution">
    <text evidence="1">The sequence shown here is derived from an EMBL/GenBank/DDBJ whole genome shotgun (WGS) entry which is preliminary data.</text>
</comment>
<protein>
    <recommendedName>
        <fullName evidence="3">DUF72 domain-containing protein</fullName>
    </recommendedName>
</protein>
<dbReference type="InterPro" id="IPR036520">
    <property type="entry name" value="UPF0759_sf"/>
</dbReference>
<reference evidence="1" key="1">
    <citation type="journal article" date="2014" name="Int. J. Syst. Evol. Microbiol.">
        <title>Complete genome sequence of Corynebacterium casei LMG S-19264T (=DSM 44701T), isolated from a smear-ripened cheese.</title>
        <authorList>
            <consortium name="US DOE Joint Genome Institute (JGI-PGF)"/>
            <person name="Walter F."/>
            <person name="Albersmeier A."/>
            <person name="Kalinowski J."/>
            <person name="Ruckert C."/>
        </authorList>
    </citation>
    <scope>NUCLEOTIDE SEQUENCE</scope>
    <source>
        <strain evidence="1">CGMCC 1.15290</strain>
    </source>
</reference>
<name>A0A917J475_9BACT</name>
<dbReference type="RefSeq" id="WP_188958715.1">
    <property type="nucleotide sequence ID" value="NZ_BMIB01000006.1"/>
</dbReference>
<gene>
    <name evidence="1" type="ORF">GCM10011379_55070</name>
</gene>
<dbReference type="Gene3D" id="3.20.20.410">
    <property type="entry name" value="Protein of unknown function UPF0759"/>
    <property type="match status" value="1"/>
</dbReference>
<dbReference type="Proteomes" id="UP000627292">
    <property type="component" value="Unassembled WGS sequence"/>
</dbReference>
<dbReference type="InterPro" id="IPR002763">
    <property type="entry name" value="DUF72"/>
</dbReference>
<accession>A0A917J475</accession>
<evidence type="ECO:0008006" key="3">
    <source>
        <dbReference type="Google" id="ProtNLM"/>
    </source>
</evidence>
<dbReference type="Pfam" id="PF01904">
    <property type="entry name" value="DUF72"/>
    <property type="match status" value="1"/>
</dbReference>
<dbReference type="SUPFAM" id="SSF117396">
    <property type="entry name" value="TM1631-like"/>
    <property type="match status" value="1"/>
</dbReference>
<dbReference type="PANTHER" id="PTHR30348">
    <property type="entry name" value="UNCHARACTERIZED PROTEIN YECE"/>
    <property type="match status" value="1"/>
</dbReference>
<dbReference type="PANTHER" id="PTHR30348:SF9">
    <property type="entry name" value="UPF0759 PROTEIN YECE"/>
    <property type="match status" value="1"/>
</dbReference>
<dbReference type="AlphaFoldDB" id="A0A917J475"/>
<keyword evidence="2" id="KW-1185">Reference proteome</keyword>